<evidence type="ECO:0000313" key="1">
    <source>
        <dbReference type="EMBL" id="CAI2362522.1"/>
    </source>
</evidence>
<keyword evidence="2" id="KW-1185">Reference proteome</keyword>
<dbReference type="AlphaFoldDB" id="A0AAD1X8E0"/>
<evidence type="ECO:0000313" key="2">
    <source>
        <dbReference type="Proteomes" id="UP001295684"/>
    </source>
</evidence>
<proteinExistence type="predicted"/>
<gene>
    <name evidence="1" type="ORF">ECRASSUSDP1_LOCUS3846</name>
</gene>
<name>A0AAD1X8E0_EUPCR</name>
<reference evidence="1" key="1">
    <citation type="submission" date="2023-07" db="EMBL/GenBank/DDBJ databases">
        <authorList>
            <consortium name="AG Swart"/>
            <person name="Singh M."/>
            <person name="Singh A."/>
            <person name="Seah K."/>
            <person name="Emmerich C."/>
        </authorList>
    </citation>
    <scope>NUCLEOTIDE SEQUENCE</scope>
    <source>
        <strain evidence="1">DP1</strain>
    </source>
</reference>
<comment type="caution">
    <text evidence="1">The sequence shown here is derived from an EMBL/GenBank/DDBJ whole genome shotgun (WGS) entry which is preliminary data.</text>
</comment>
<dbReference type="Proteomes" id="UP001295684">
    <property type="component" value="Unassembled WGS sequence"/>
</dbReference>
<dbReference type="EMBL" id="CAMPGE010003678">
    <property type="protein sequence ID" value="CAI2362522.1"/>
    <property type="molecule type" value="Genomic_DNA"/>
</dbReference>
<accession>A0AAD1X8E0</accession>
<protein>
    <submittedName>
        <fullName evidence="1">Uncharacterized protein</fullName>
    </submittedName>
</protein>
<sequence length="252" mass="29587">MEVQRKFERIRMKKYNRKYFKKGNFDIGKLKQRFQEIKGNMDKPQRVVWFRPDEAKLGLWKEPNLFSSIDFDGLEDIDHSSQLIKSISPKRQQKLKKTKHSYNIIPKASQMNSTKDSELCHLAKAIKTCDIGLKSMQRKIKSVSKLSPMILRQSRGCFSPSPSKRKKLDFYTRSPSSPNFENRGYGVNKLMKSSRKRLFSKRSSLRKKPTLKDMMQKKWSKCTGWDGRHPYSIACFDKKATERYSSFCKSST</sequence>
<organism evidence="1 2">
    <name type="scientific">Euplotes crassus</name>
    <dbReference type="NCBI Taxonomy" id="5936"/>
    <lineage>
        <taxon>Eukaryota</taxon>
        <taxon>Sar</taxon>
        <taxon>Alveolata</taxon>
        <taxon>Ciliophora</taxon>
        <taxon>Intramacronucleata</taxon>
        <taxon>Spirotrichea</taxon>
        <taxon>Hypotrichia</taxon>
        <taxon>Euplotida</taxon>
        <taxon>Euplotidae</taxon>
        <taxon>Moneuplotes</taxon>
    </lineage>
</organism>